<keyword evidence="2" id="KW-0325">Glycoprotein</keyword>
<dbReference type="RefSeq" id="XP_016597257.1">
    <property type="nucleotide sequence ID" value="XM_016746237.1"/>
</dbReference>
<dbReference type="SUPFAM" id="SSF55486">
    <property type="entry name" value="Metalloproteases ('zincins'), catalytic domain"/>
    <property type="match status" value="1"/>
</dbReference>
<name>A0A0A2JJP9_PENEN</name>
<dbReference type="CDD" id="cd11307">
    <property type="entry name" value="M35_Asp_f2_like"/>
    <property type="match status" value="1"/>
</dbReference>
<feature type="domain" description="Putative peptidase" evidence="6">
    <location>
        <begin position="6"/>
        <end position="242"/>
    </location>
</feature>
<dbReference type="OrthoDB" id="4689212at2759"/>
<keyword evidence="1 5" id="KW-0732">Signal</keyword>
<evidence type="ECO:0000256" key="5">
    <source>
        <dbReference type="SAM" id="SignalP"/>
    </source>
</evidence>
<evidence type="ECO:0000256" key="3">
    <source>
        <dbReference type="ARBA" id="ARBA00060890"/>
    </source>
</evidence>
<dbReference type="HOGENOM" id="CLU_048223_0_0_1"/>
<dbReference type="GO" id="GO:0009277">
    <property type="term" value="C:fungal-type cell wall"/>
    <property type="evidence" value="ECO:0007669"/>
    <property type="project" value="TreeGrafter"/>
</dbReference>
<dbReference type="GO" id="GO:0005178">
    <property type="term" value="F:integrin binding"/>
    <property type="evidence" value="ECO:0007669"/>
    <property type="project" value="TreeGrafter"/>
</dbReference>
<organism evidence="7 8">
    <name type="scientific">Penicillium expansum</name>
    <name type="common">Blue mold rot fungus</name>
    <dbReference type="NCBI Taxonomy" id="27334"/>
    <lineage>
        <taxon>Eukaryota</taxon>
        <taxon>Fungi</taxon>
        <taxon>Dikarya</taxon>
        <taxon>Ascomycota</taxon>
        <taxon>Pezizomycotina</taxon>
        <taxon>Eurotiomycetes</taxon>
        <taxon>Eurotiomycetidae</taxon>
        <taxon>Eurotiales</taxon>
        <taxon>Aspergillaceae</taxon>
        <taxon>Penicillium</taxon>
    </lineage>
</organism>
<dbReference type="PhylomeDB" id="A0A0A2JJP9"/>
<protein>
    <recommendedName>
        <fullName evidence="6">Putative peptidase domain-containing protein</fullName>
    </recommendedName>
</protein>
<dbReference type="Proteomes" id="UP000030143">
    <property type="component" value="Unassembled WGS sequence"/>
</dbReference>
<dbReference type="FunFam" id="3.40.390.10:FF:000043">
    <property type="entry name" value="Major allergen Asp F2"/>
    <property type="match status" value="1"/>
</dbReference>
<sequence length="297" mass="32648">MLLLNLILSAAIAAALPTPESSEGNKSQPFSQAQPWNTGGVNQFPIHSSCNATQRRQIEQGLNDTITLASHARDHILRWRNESEIYRKYFGDRPSMEAIGAFDIVVNGDKNDILFRCDNPDGNCDNEGWAGHWRGENGTDETVICDLSYETRRSLSTMCGLGYTVSESETNTFWAADLLHRLYHVPAFGQNYIDHFADGYEEVIDQAIENATLSTHDSETLQYFALEVYAYDIAVPGTGCPGVQHKHDHDESHADQTTSEAATSQPTPTATSTDAPSTTSEVPANCHTHDGGVLHCT</sequence>
<dbReference type="STRING" id="27334.A0A0A2JJP9"/>
<dbReference type="PANTHER" id="PTHR39399">
    <property type="entry name" value="PROTEIN ZPS1"/>
    <property type="match status" value="1"/>
</dbReference>
<evidence type="ECO:0000256" key="4">
    <source>
        <dbReference type="SAM" id="MobiDB-lite"/>
    </source>
</evidence>
<accession>A0A0A2JJP9</accession>
<dbReference type="InterPro" id="IPR029482">
    <property type="entry name" value="HRXXH"/>
</dbReference>
<dbReference type="AlphaFoldDB" id="A0A0A2JJP9"/>
<dbReference type="GO" id="GO:0009986">
    <property type="term" value="C:cell surface"/>
    <property type="evidence" value="ECO:0007669"/>
    <property type="project" value="TreeGrafter"/>
</dbReference>
<dbReference type="EMBL" id="JQFZ01000209">
    <property type="protein sequence ID" value="KGO54982.1"/>
    <property type="molecule type" value="Genomic_DNA"/>
</dbReference>
<dbReference type="GO" id="GO:0008270">
    <property type="term" value="F:zinc ion binding"/>
    <property type="evidence" value="ECO:0007669"/>
    <property type="project" value="TreeGrafter"/>
</dbReference>
<feature type="region of interest" description="Disordered" evidence="4">
    <location>
        <begin position="18"/>
        <end position="38"/>
    </location>
</feature>
<reference evidence="7 8" key="1">
    <citation type="journal article" date="2015" name="Mol. Plant Microbe Interact.">
        <title>Genome, transcriptome, and functional analyses of Penicillium expansum provide new insights into secondary metabolism and pathogenicity.</title>
        <authorList>
            <person name="Ballester A.R."/>
            <person name="Marcet-Houben M."/>
            <person name="Levin E."/>
            <person name="Sela N."/>
            <person name="Selma-Lazaro C."/>
            <person name="Carmona L."/>
            <person name="Wisniewski M."/>
            <person name="Droby S."/>
            <person name="Gonzalez-Candelas L."/>
            <person name="Gabaldon T."/>
        </authorList>
    </citation>
    <scope>NUCLEOTIDE SEQUENCE [LARGE SCALE GENOMIC DNA]</scope>
    <source>
        <strain evidence="7 8">MD-8</strain>
    </source>
</reference>
<dbReference type="GeneID" id="27681657"/>
<dbReference type="GO" id="GO:0008237">
    <property type="term" value="F:metallopeptidase activity"/>
    <property type="evidence" value="ECO:0007669"/>
    <property type="project" value="InterPro"/>
</dbReference>
<evidence type="ECO:0000313" key="7">
    <source>
        <dbReference type="EMBL" id="KGO54982.1"/>
    </source>
</evidence>
<dbReference type="VEuPathDB" id="FungiDB:PEXP_031680"/>
<comment type="similarity">
    <text evidence="3">Belongs to the ZPS1 family.</text>
</comment>
<dbReference type="Gene3D" id="3.40.390.10">
    <property type="entry name" value="Collagenase (Catalytic Domain)"/>
    <property type="match status" value="1"/>
</dbReference>
<evidence type="ECO:0000256" key="2">
    <source>
        <dbReference type="ARBA" id="ARBA00023180"/>
    </source>
</evidence>
<proteinExistence type="inferred from homology"/>
<dbReference type="InterPro" id="IPR024079">
    <property type="entry name" value="MetalloPept_cat_dom_sf"/>
</dbReference>
<dbReference type="PANTHER" id="PTHR39399:SF1">
    <property type="entry name" value="PROTEIN ZPS1"/>
    <property type="match status" value="1"/>
</dbReference>
<gene>
    <name evidence="7" type="ORF">PEX2_089670</name>
</gene>
<feature type="compositionally biased region" description="Basic and acidic residues" evidence="4">
    <location>
        <begin position="245"/>
        <end position="254"/>
    </location>
</feature>
<feature type="compositionally biased region" description="Basic and acidic residues" evidence="4">
    <location>
        <begin position="287"/>
        <end position="297"/>
    </location>
</feature>
<comment type="caution">
    <text evidence="7">The sequence shown here is derived from an EMBL/GenBank/DDBJ whole genome shotgun (WGS) entry which is preliminary data.</text>
</comment>
<dbReference type="GO" id="GO:0005576">
    <property type="term" value="C:extracellular region"/>
    <property type="evidence" value="ECO:0007669"/>
    <property type="project" value="TreeGrafter"/>
</dbReference>
<keyword evidence="8" id="KW-1185">Reference proteome</keyword>
<feature type="compositionally biased region" description="Polar residues" evidence="4">
    <location>
        <begin position="19"/>
        <end position="38"/>
    </location>
</feature>
<dbReference type="InterPro" id="IPR039124">
    <property type="entry name" value="PRA1-like"/>
</dbReference>
<feature type="chain" id="PRO_5013062525" description="Putative peptidase domain-containing protein" evidence="5">
    <location>
        <begin position="16"/>
        <end position="297"/>
    </location>
</feature>
<evidence type="ECO:0000313" key="8">
    <source>
        <dbReference type="Proteomes" id="UP000030143"/>
    </source>
</evidence>
<feature type="region of interest" description="Disordered" evidence="4">
    <location>
        <begin position="242"/>
        <end position="297"/>
    </location>
</feature>
<dbReference type="Pfam" id="PF13933">
    <property type="entry name" value="HRXXH"/>
    <property type="match status" value="1"/>
</dbReference>
<feature type="signal peptide" evidence="5">
    <location>
        <begin position="1"/>
        <end position="15"/>
    </location>
</feature>
<feature type="compositionally biased region" description="Low complexity" evidence="4">
    <location>
        <begin position="257"/>
        <end position="280"/>
    </location>
</feature>
<evidence type="ECO:0000259" key="6">
    <source>
        <dbReference type="Pfam" id="PF13933"/>
    </source>
</evidence>
<evidence type="ECO:0000256" key="1">
    <source>
        <dbReference type="ARBA" id="ARBA00022729"/>
    </source>
</evidence>